<keyword evidence="1 2" id="KW-0963">Cytoplasm</keyword>
<dbReference type="PANTHER" id="PTHR30135">
    <property type="entry name" value="UNCHARACTERIZED PROTEIN YVCK-RELATED"/>
    <property type="match status" value="1"/>
</dbReference>
<dbReference type="PANTHER" id="PTHR30135:SF3">
    <property type="entry name" value="GLUCONEOGENESIS FACTOR-RELATED"/>
    <property type="match status" value="1"/>
</dbReference>
<dbReference type="Proteomes" id="UP001139333">
    <property type="component" value="Unassembled WGS sequence"/>
</dbReference>
<dbReference type="Gene3D" id="3.40.50.10680">
    <property type="entry name" value="CofD-like domains"/>
    <property type="match status" value="1"/>
</dbReference>
<dbReference type="AlphaFoldDB" id="A0A9X1ZUL2"/>
<dbReference type="InterPro" id="IPR010119">
    <property type="entry name" value="Gluconeogen_factor"/>
</dbReference>
<comment type="caution">
    <text evidence="3">The sequence shown here is derived from an EMBL/GenBank/DDBJ whole genome shotgun (WGS) entry which is preliminary data.</text>
</comment>
<dbReference type="HAMAP" id="MF_00973">
    <property type="entry name" value="Gluconeogen_factor"/>
    <property type="match status" value="1"/>
</dbReference>
<sequence length="301" mass="32520">MLNQRLASYENIVAIGGGHGLGRVLASLSFLGERLTGIVATTDNGGSTGRIRQDQTTIAWGDLRNCLSHLATRPSLATSVFDHRFTGDNELNGHNLGNLVLHALDQLCVRPLDAVNLVRNMLKINTRIIPMSEASTHLCALTIEGNKVIGELNVDDMHEAPVALHLEPAVTATTEAIHAIEQADLIIVSPGSFLTSILPPLLIPELANKIKPSSAKVIFIDNLTSDNSAGSRFNLSAKINWIHQVLGQNVVTDVIRQTGIDDGSELNSIHIHHFDLVSSHHRGLHDKIALGDAICQVTREN</sequence>
<protein>
    <recommendedName>
        <fullName evidence="2">Putative gluconeogenesis factor</fullName>
    </recommendedName>
</protein>
<comment type="subcellular location">
    <subcellularLocation>
        <location evidence="2">Cytoplasm</location>
    </subcellularLocation>
</comment>
<name>A0A9X1ZUL2_9GAMM</name>
<organism evidence="3 4">
    <name type="scientific">Shewanella gaetbuli</name>
    <dbReference type="NCBI Taxonomy" id="220752"/>
    <lineage>
        <taxon>Bacteria</taxon>
        <taxon>Pseudomonadati</taxon>
        <taxon>Pseudomonadota</taxon>
        <taxon>Gammaproteobacteria</taxon>
        <taxon>Alteromonadales</taxon>
        <taxon>Shewanellaceae</taxon>
        <taxon>Shewanella</taxon>
    </lineage>
</organism>
<dbReference type="Pfam" id="PF01933">
    <property type="entry name" value="CofD"/>
    <property type="match status" value="1"/>
</dbReference>
<comment type="similarity">
    <text evidence="2">Belongs to the gluconeogenesis factor family.</text>
</comment>
<dbReference type="NCBIfam" id="TIGR01826">
    <property type="entry name" value="CofD_related"/>
    <property type="match status" value="1"/>
</dbReference>
<comment type="function">
    <text evidence="2">Required for morphogenesis under gluconeogenic growth conditions.</text>
</comment>
<dbReference type="CDD" id="cd07187">
    <property type="entry name" value="YvcK_like"/>
    <property type="match status" value="1"/>
</dbReference>
<evidence type="ECO:0000256" key="1">
    <source>
        <dbReference type="ARBA" id="ARBA00022490"/>
    </source>
</evidence>
<evidence type="ECO:0000313" key="3">
    <source>
        <dbReference type="EMBL" id="MCL1142566.1"/>
    </source>
</evidence>
<gene>
    <name evidence="3" type="primary">yvcK</name>
    <name evidence="3" type="ORF">L2672_07680</name>
</gene>
<accession>A0A9X1ZUL2</accession>
<dbReference type="GO" id="GO:0043743">
    <property type="term" value="F:LPPG:FO 2-phospho-L-lactate transferase activity"/>
    <property type="evidence" value="ECO:0007669"/>
    <property type="project" value="InterPro"/>
</dbReference>
<dbReference type="InterPro" id="IPR002882">
    <property type="entry name" value="CofD"/>
</dbReference>
<dbReference type="EMBL" id="JAKIKP010000004">
    <property type="protein sequence ID" value="MCL1142566.1"/>
    <property type="molecule type" value="Genomic_DNA"/>
</dbReference>
<reference evidence="3" key="1">
    <citation type="submission" date="2022-01" db="EMBL/GenBank/DDBJ databases">
        <title>Whole genome-based taxonomy of the Shewanellaceae.</title>
        <authorList>
            <person name="Martin-Rodriguez A.J."/>
        </authorList>
    </citation>
    <scope>NUCLEOTIDE SEQUENCE</scope>
    <source>
        <strain evidence="3">DSM 16422</strain>
    </source>
</reference>
<evidence type="ECO:0000256" key="2">
    <source>
        <dbReference type="HAMAP-Rule" id="MF_00973"/>
    </source>
</evidence>
<dbReference type="InterPro" id="IPR038136">
    <property type="entry name" value="CofD-like_dom_sf"/>
</dbReference>
<dbReference type="GO" id="GO:0008360">
    <property type="term" value="P:regulation of cell shape"/>
    <property type="evidence" value="ECO:0007669"/>
    <property type="project" value="UniProtKB-UniRule"/>
</dbReference>
<proteinExistence type="inferred from homology"/>
<dbReference type="RefSeq" id="WP_248995243.1">
    <property type="nucleotide sequence ID" value="NZ_JAKIKP010000004.1"/>
</dbReference>
<dbReference type="SUPFAM" id="SSF142338">
    <property type="entry name" value="CofD-like"/>
    <property type="match status" value="1"/>
</dbReference>
<keyword evidence="4" id="KW-1185">Reference proteome</keyword>
<dbReference type="GO" id="GO:0005737">
    <property type="term" value="C:cytoplasm"/>
    <property type="evidence" value="ECO:0007669"/>
    <property type="project" value="UniProtKB-SubCell"/>
</dbReference>
<evidence type="ECO:0000313" key="4">
    <source>
        <dbReference type="Proteomes" id="UP001139333"/>
    </source>
</evidence>